<proteinExistence type="inferred from homology"/>
<dbReference type="GO" id="GO:0006508">
    <property type="term" value="P:proteolysis"/>
    <property type="evidence" value="ECO:0007669"/>
    <property type="project" value="InterPro"/>
</dbReference>
<protein>
    <recommendedName>
        <fullName evidence="4">Peptidase S8/S53 domain-containing protein</fullName>
    </recommendedName>
</protein>
<dbReference type="Pfam" id="PF00082">
    <property type="entry name" value="Peptidase_S8"/>
    <property type="match status" value="1"/>
</dbReference>
<evidence type="ECO:0000313" key="5">
    <source>
        <dbReference type="EMBL" id="KAG6519899.1"/>
    </source>
</evidence>
<dbReference type="PROSITE" id="PS51892">
    <property type="entry name" value="SUBTILASE"/>
    <property type="match status" value="1"/>
</dbReference>
<evidence type="ECO:0000256" key="1">
    <source>
        <dbReference type="ARBA" id="ARBA00011073"/>
    </source>
</evidence>
<gene>
    <name evidence="5" type="ORF">ZIOFF_016928</name>
</gene>
<evidence type="ECO:0000256" key="2">
    <source>
        <dbReference type="ARBA" id="ARBA00022729"/>
    </source>
</evidence>
<accession>A0A8J5LKX6</accession>
<dbReference type="InterPro" id="IPR000209">
    <property type="entry name" value="Peptidase_S8/S53_dom"/>
</dbReference>
<dbReference type="Gene3D" id="3.40.50.200">
    <property type="entry name" value="Peptidase S8/S53 domain"/>
    <property type="match status" value="1"/>
</dbReference>
<organism evidence="5 6">
    <name type="scientific">Zingiber officinale</name>
    <name type="common">Ginger</name>
    <name type="synonym">Amomum zingiber</name>
    <dbReference type="NCBI Taxonomy" id="94328"/>
    <lineage>
        <taxon>Eukaryota</taxon>
        <taxon>Viridiplantae</taxon>
        <taxon>Streptophyta</taxon>
        <taxon>Embryophyta</taxon>
        <taxon>Tracheophyta</taxon>
        <taxon>Spermatophyta</taxon>
        <taxon>Magnoliopsida</taxon>
        <taxon>Liliopsida</taxon>
        <taxon>Zingiberales</taxon>
        <taxon>Zingiberaceae</taxon>
        <taxon>Zingiber</taxon>
    </lineage>
</organism>
<dbReference type="GO" id="GO:0004252">
    <property type="term" value="F:serine-type endopeptidase activity"/>
    <property type="evidence" value="ECO:0007669"/>
    <property type="project" value="InterPro"/>
</dbReference>
<comment type="caution">
    <text evidence="3">Lacks conserved residue(s) required for the propagation of feature annotation.</text>
</comment>
<dbReference type="SUPFAM" id="SSF52743">
    <property type="entry name" value="Subtilisin-like"/>
    <property type="match status" value="1"/>
</dbReference>
<sequence>MFVTEPFRSSRSSRSVSVVPAVITLKNGVPKQSMLYAETLERHGPFPCWNGRSGRSGSVPTNYDDDGYGPIPSRWKDMCQVGDAFDPANCNCNCKIIDAHYYTAVIDPAQLEDYLSPRNFNGHDTLTASVAADSIVYGANFHGLASGVARGGAPHTRLAMYKVVWGSARGTGATNSAIVLAAVDDAIHDGVDVLSLSLALSQDNSFGVLHAVAKGVTAVYAAGNSGLTPQTVGNTAPWIITVVASAIDRAFPTSIRLGNNKAFVASTQSRLFSCIIATGYKRICSFPNRIPP</sequence>
<dbReference type="InterPro" id="IPR045051">
    <property type="entry name" value="SBT"/>
</dbReference>
<name>A0A8J5LKX6_ZINOF</name>
<dbReference type="EMBL" id="JACMSC010000005">
    <property type="protein sequence ID" value="KAG6519899.1"/>
    <property type="molecule type" value="Genomic_DNA"/>
</dbReference>
<dbReference type="Proteomes" id="UP000734854">
    <property type="component" value="Unassembled WGS sequence"/>
</dbReference>
<evidence type="ECO:0000256" key="3">
    <source>
        <dbReference type="PROSITE-ProRule" id="PRU01240"/>
    </source>
</evidence>
<evidence type="ECO:0000313" key="6">
    <source>
        <dbReference type="Proteomes" id="UP000734854"/>
    </source>
</evidence>
<dbReference type="AlphaFoldDB" id="A0A8J5LKX6"/>
<reference evidence="5 6" key="1">
    <citation type="submission" date="2020-08" db="EMBL/GenBank/DDBJ databases">
        <title>Plant Genome Project.</title>
        <authorList>
            <person name="Zhang R.-G."/>
        </authorList>
    </citation>
    <scope>NUCLEOTIDE SEQUENCE [LARGE SCALE GENOMIC DNA]</scope>
    <source>
        <tissue evidence="5">Rhizome</tissue>
    </source>
</reference>
<evidence type="ECO:0000259" key="4">
    <source>
        <dbReference type="Pfam" id="PF00082"/>
    </source>
</evidence>
<keyword evidence="2" id="KW-0732">Signal</keyword>
<keyword evidence="6" id="KW-1185">Reference proteome</keyword>
<feature type="domain" description="Peptidase S8/S53" evidence="4">
    <location>
        <begin position="116"/>
        <end position="279"/>
    </location>
</feature>
<comment type="similarity">
    <text evidence="1 3">Belongs to the peptidase S8 family.</text>
</comment>
<dbReference type="PANTHER" id="PTHR10795">
    <property type="entry name" value="PROPROTEIN CONVERTASE SUBTILISIN/KEXIN"/>
    <property type="match status" value="1"/>
</dbReference>
<dbReference type="InterPro" id="IPR036852">
    <property type="entry name" value="Peptidase_S8/S53_dom_sf"/>
</dbReference>
<comment type="caution">
    <text evidence="5">The sequence shown here is derived from an EMBL/GenBank/DDBJ whole genome shotgun (WGS) entry which is preliminary data.</text>
</comment>